<comment type="cofactor">
    <cofactor evidence="2">
        <name>FAD</name>
        <dbReference type="ChEBI" id="CHEBI:57692"/>
    </cofactor>
</comment>
<feature type="chain" id="PRO_5042258059" description="Glucose-methanol-choline oxidoreductase N-terminal domain-containing protein" evidence="3">
    <location>
        <begin position="25"/>
        <end position="624"/>
    </location>
</feature>
<reference evidence="5" key="2">
    <citation type="submission" date="2023-06" db="EMBL/GenBank/DDBJ databases">
        <authorList>
            <consortium name="Lawrence Berkeley National Laboratory"/>
            <person name="Haridas S."/>
            <person name="Hensen N."/>
            <person name="Bonometti L."/>
            <person name="Westerberg I."/>
            <person name="Brannstrom I.O."/>
            <person name="Guillou S."/>
            <person name="Cros-Aarteil S."/>
            <person name="Calhoun S."/>
            <person name="Kuo A."/>
            <person name="Mondo S."/>
            <person name="Pangilinan J."/>
            <person name="Riley R."/>
            <person name="Labutti K."/>
            <person name="Andreopoulos B."/>
            <person name="Lipzen A."/>
            <person name="Chen C."/>
            <person name="Yanf M."/>
            <person name="Daum C."/>
            <person name="Ng V."/>
            <person name="Clum A."/>
            <person name="Steindorff A."/>
            <person name="Ohm R."/>
            <person name="Martin F."/>
            <person name="Silar P."/>
            <person name="Natvig D."/>
            <person name="Lalanne C."/>
            <person name="Gautier V."/>
            <person name="Ament-Velasquez S.L."/>
            <person name="Kruys A."/>
            <person name="Hutchinson M.I."/>
            <person name="Powell A.J."/>
            <person name="Barry K."/>
            <person name="Miller A.N."/>
            <person name="Grigoriev I.V."/>
            <person name="Debuchy R."/>
            <person name="Gladieux P."/>
            <person name="Thoren M.H."/>
            <person name="Johannesson H."/>
        </authorList>
    </citation>
    <scope>NUCLEOTIDE SEQUENCE</scope>
    <source>
        <strain evidence="5">CBS 314.62</strain>
    </source>
</reference>
<gene>
    <name evidence="5" type="ORF">B0T22DRAFT_433649</name>
</gene>
<dbReference type="Proteomes" id="UP001270362">
    <property type="component" value="Unassembled WGS sequence"/>
</dbReference>
<dbReference type="EMBL" id="JAULSO010000005">
    <property type="protein sequence ID" value="KAK3682923.1"/>
    <property type="molecule type" value="Genomic_DNA"/>
</dbReference>
<dbReference type="GO" id="GO:0016614">
    <property type="term" value="F:oxidoreductase activity, acting on CH-OH group of donors"/>
    <property type="evidence" value="ECO:0007669"/>
    <property type="project" value="InterPro"/>
</dbReference>
<feature type="binding site" evidence="2">
    <location>
        <position position="116"/>
    </location>
    <ligand>
        <name>FAD</name>
        <dbReference type="ChEBI" id="CHEBI:57692"/>
    </ligand>
</feature>
<proteinExistence type="inferred from homology"/>
<dbReference type="GO" id="GO:0050660">
    <property type="term" value="F:flavin adenine dinucleotide binding"/>
    <property type="evidence" value="ECO:0007669"/>
    <property type="project" value="InterPro"/>
</dbReference>
<dbReference type="AlphaFoldDB" id="A0AAE1C8J2"/>
<dbReference type="InterPro" id="IPR012132">
    <property type="entry name" value="GMC_OxRdtase"/>
</dbReference>
<evidence type="ECO:0000259" key="4">
    <source>
        <dbReference type="PROSITE" id="PS00624"/>
    </source>
</evidence>
<feature type="domain" description="Glucose-methanol-choline oxidoreductase N-terminal" evidence="4">
    <location>
        <begin position="306"/>
        <end position="320"/>
    </location>
</feature>
<dbReference type="GO" id="GO:0044550">
    <property type="term" value="P:secondary metabolite biosynthetic process"/>
    <property type="evidence" value="ECO:0007669"/>
    <property type="project" value="TreeGrafter"/>
</dbReference>
<comment type="similarity">
    <text evidence="1">Belongs to the GMC oxidoreductase family.</text>
</comment>
<dbReference type="Gene3D" id="3.30.560.10">
    <property type="entry name" value="Glucose Oxidase, domain 3"/>
    <property type="match status" value="1"/>
</dbReference>
<dbReference type="SUPFAM" id="SSF54373">
    <property type="entry name" value="FAD-linked reductases, C-terminal domain"/>
    <property type="match status" value="1"/>
</dbReference>
<feature type="signal peptide" evidence="3">
    <location>
        <begin position="1"/>
        <end position="24"/>
    </location>
</feature>
<evidence type="ECO:0000313" key="5">
    <source>
        <dbReference type="EMBL" id="KAK3682923.1"/>
    </source>
</evidence>
<sequence length="624" mass="65808">MRPVSFAPLALSFLACRFAGETAAASGFGNEARSDGTTYDYIIVGAGVSGLVVANRLTEDSRTSVLVIERGDFDNKPEAIVPWYGNLLDTSVLMNPTSAPNAKLNNATTSIAVPAVVGGGSVVNGMGYIRGSKADYDGWEALGNPGWGWSGLLPYFRKGTTFTPPSPAAASEWNITWDPTAYGNGPLHVSIPDFQYPDIATIWDALRHQNVPVPRGSNTGDGPGAYWTPSTLDARTKTRSTSRSAYYDPINATRRNLHLLTGQTATEILFQNGRPLTAAGVRIVSRLDNTSRSNVYARKEVILAAGAVQTPQLLQVSGIGPASVLQAAGIAIKRDMPAVGANYQDHATAILILALANPSFPNPDTIFSNATYNASVWDEYLANKTGPIAAASASTVLLISRPQLDTAPLLPNETAPHAEYLPPIYSASPALLAGYLSQLSILRAQLLSNASSITAHALLGSGFTPAILFKPFSRGTVSLNRTHPQSLPVVSLNTFAHPLDAANMVAIVRRARRFWASPQLARLGPSETQPGAQWQTDDEILHALATNPGALWGSLAHPSGTCAMMPERLGGCVGPDLRVYGVRGLSVVDASVLPLIPGAALQATVYAVAEKGADLIKARGGGGW</sequence>
<dbReference type="PROSITE" id="PS00624">
    <property type="entry name" value="GMC_OXRED_2"/>
    <property type="match status" value="1"/>
</dbReference>
<reference evidence="5" key="1">
    <citation type="journal article" date="2023" name="Mol. Phylogenet. Evol.">
        <title>Genome-scale phylogeny and comparative genomics of the fungal order Sordariales.</title>
        <authorList>
            <person name="Hensen N."/>
            <person name="Bonometti L."/>
            <person name="Westerberg I."/>
            <person name="Brannstrom I.O."/>
            <person name="Guillou S."/>
            <person name="Cros-Aarteil S."/>
            <person name="Calhoun S."/>
            <person name="Haridas S."/>
            <person name="Kuo A."/>
            <person name="Mondo S."/>
            <person name="Pangilinan J."/>
            <person name="Riley R."/>
            <person name="LaButti K."/>
            <person name="Andreopoulos B."/>
            <person name="Lipzen A."/>
            <person name="Chen C."/>
            <person name="Yan M."/>
            <person name="Daum C."/>
            <person name="Ng V."/>
            <person name="Clum A."/>
            <person name="Steindorff A."/>
            <person name="Ohm R.A."/>
            <person name="Martin F."/>
            <person name="Silar P."/>
            <person name="Natvig D.O."/>
            <person name="Lalanne C."/>
            <person name="Gautier V."/>
            <person name="Ament-Velasquez S.L."/>
            <person name="Kruys A."/>
            <person name="Hutchinson M.I."/>
            <person name="Powell A.J."/>
            <person name="Barry K."/>
            <person name="Miller A.N."/>
            <person name="Grigoriev I.V."/>
            <person name="Debuchy R."/>
            <person name="Gladieux P."/>
            <person name="Hiltunen Thoren M."/>
            <person name="Johannesson H."/>
        </authorList>
    </citation>
    <scope>NUCLEOTIDE SEQUENCE</scope>
    <source>
        <strain evidence="5">CBS 314.62</strain>
    </source>
</reference>
<evidence type="ECO:0000313" key="6">
    <source>
        <dbReference type="Proteomes" id="UP001270362"/>
    </source>
</evidence>
<organism evidence="5 6">
    <name type="scientific">Podospora appendiculata</name>
    <dbReference type="NCBI Taxonomy" id="314037"/>
    <lineage>
        <taxon>Eukaryota</taxon>
        <taxon>Fungi</taxon>
        <taxon>Dikarya</taxon>
        <taxon>Ascomycota</taxon>
        <taxon>Pezizomycotina</taxon>
        <taxon>Sordariomycetes</taxon>
        <taxon>Sordariomycetidae</taxon>
        <taxon>Sordariales</taxon>
        <taxon>Podosporaceae</taxon>
        <taxon>Podospora</taxon>
    </lineage>
</organism>
<evidence type="ECO:0000256" key="3">
    <source>
        <dbReference type="SAM" id="SignalP"/>
    </source>
</evidence>
<keyword evidence="2" id="KW-0274">FAD</keyword>
<dbReference type="PIRSF" id="PIRSF000137">
    <property type="entry name" value="Alcohol_oxidase"/>
    <property type="match status" value="1"/>
</dbReference>
<dbReference type="InterPro" id="IPR000172">
    <property type="entry name" value="GMC_OxRdtase_N"/>
</dbReference>
<dbReference type="PANTHER" id="PTHR11552:SF115">
    <property type="entry name" value="DEHYDROGENASE XPTC-RELATED"/>
    <property type="match status" value="1"/>
</dbReference>
<dbReference type="InterPro" id="IPR007867">
    <property type="entry name" value="GMC_OxRtase_C"/>
</dbReference>
<protein>
    <recommendedName>
        <fullName evidence="4">Glucose-methanol-choline oxidoreductase N-terminal domain-containing protein</fullName>
    </recommendedName>
</protein>
<dbReference type="PANTHER" id="PTHR11552">
    <property type="entry name" value="GLUCOSE-METHANOL-CHOLINE GMC OXIDOREDUCTASE"/>
    <property type="match status" value="1"/>
</dbReference>
<dbReference type="Pfam" id="PF05199">
    <property type="entry name" value="GMC_oxred_C"/>
    <property type="match status" value="1"/>
</dbReference>
<evidence type="ECO:0000256" key="2">
    <source>
        <dbReference type="PIRSR" id="PIRSR000137-2"/>
    </source>
</evidence>
<evidence type="ECO:0000256" key="1">
    <source>
        <dbReference type="ARBA" id="ARBA00010790"/>
    </source>
</evidence>
<name>A0AAE1C8J2_9PEZI</name>
<keyword evidence="3" id="KW-0732">Signal</keyword>
<accession>A0AAE1C8J2</accession>
<dbReference type="InterPro" id="IPR036188">
    <property type="entry name" value="FAD/NAD-bd_sf"/>
</dbReference>
<keyword evidence="2" id="KW-0285">Flavoprotein</keyword>
<comment type="caution">
    <text evidence="5">The sequence shown here is derived from an EMBL/GenBank/DDBJ whole genome shotgun (WGS) entry which is preliminary data.</text>
</comment>
<dbReference type="Gene3D" id="3.50.50.60">
    <property type="entry name" value="FAD/NAD(P)-binding domain"/>
    <property type="match status" value="1"/>
</dbReference>
<dbReference type="SUPFAM" id="SSF51905">
    <property type="entry name" value="FAD/NAD(P)-binding domain"/>
    <property type="match status" value="1"/>
</dbReference>
<dbReference type="PROSITE" id="PS51257">
    <property type="entry name" value="PROKAR_LIPOPROTEIN"/>
    <property type="match status" value="1"/>
</dbReference>
<keyword evidence="6" id="KW-1185">Reference proteome</keyword>
<dbReference type="Pfam" id="PF00732">
    <property type="entry name" value="GMC_oxred_N"/>
    <property type="match status" value="1"/>
</dbReference>